<evidence type="ECO:0000313" key="2">
    <source>
        <dbReference type="EMBL" id="MFC5142543.1"/>
    </source>
</evidence>
<evidence type="ECO:0000256" key="1">
    <source>
        <dbReference type="SAM" id="MobiDB-lite"/>
    </source>
</evidence>
<comment type="caution">
    <text evidence="2">The sequence shown here is derived from an EMBL/GenBank/DDBJ whole genome shotgun (WGS) entry which is preliminary data.</text>
</comment>
<evidence type="ECO:0000313" key="3">
    <source>
        <dbReference type="Proteomes" id="UP001596175"/>
    </source>
</evidence>
<proteinExistence type="predicted"/>
<feature type="compositionally biased region" description="Basic residues" evidence="1">
    <location>
        <begin position="19"/>
        <end position="30"/>
    </location>
</feature>
<accession>A0ABV9ZQK9</accession>
<dbReference type="EMBL" id="JBHSKG010000025">
    <property type="protein sequence ID" value="MFC5142543.1"/>
    <property type="molecule type" value="Genomic_DNA"/>
</dbReference>
<feature type="compositionally biased region" description="Basic and acidic residues" evidence="1">
    <location>
        <begin position="9"/>
        <end position="18"/>
    </location>
</feature>
<keyword evidence="3" id="KW-1185">Reference proteome</keyword>
<gene>
    <name evidence="2" type="ORF">ACFPK1_30255</name>
</gene>
<dbReference type="RefSeq" id="WP_378024659.1">
    <property type="nucleotide sequence ID" value="NZ_JBHSKG010000025.1"/>
</dbReference>
<dbReference type="Proteomes" id="UP001596175">
    <property type="component" value="Unassembled WGS sequence"/>
</dbReference>
<feature type="region of interest" description="Disordered" evidence="1">
    <location>
        <begin position="1"/>
        <end position="36"/>
    </location>
</feature>
<name>A0ABV9ZQK9_9PSEU</name>
<protein>
    <submittedName>
        <fullName evidence="2">Uncharacterized protein</fullName>
    </submittedName>
</protein>
<reference evidence="3" key="1">
    <citation type="journal article" date="2019" name="Int. J. Syst. Evol. Microbiol.">
        <title>The Global Catalogue of Microorganisms (GCM) 10K type strain sequencing project: providing services to taxonomists for standard genome sequencing and annotation.</title>
        <authorList>
            <consortium name="The Broad Institute Genomics Platform"/>
            <consortium name="The Broad Institute Genome Sequencing Center for Infectious Disease"/>
            <person name="Wu L."/>
            <person name="Ma J."/>
        </authorList>
    </citation>
    <scope>NUCLEOTIDE SEQUENCE [LARGE SCALE GENOMIC DNA]</scope>
    <source>
        <strain evidence="3">XZYJ18</strain>
    </source>
</reference>
<organism evidence="2 3">
    <name type="scientific">Actinomycetospora rhizophila</name>
    <dbReference type="NCBI Taxonomy" id="1416876"/>
    <lineage>
        <taxon>Bacteria</taxon>
        <taxon>Bacillati</taxon>
        <taxon>Actinomycetota</taxon>
        <taxon>Actinomycetes</taxon>
        <taxon>Pseudonocardiales</taxon>
        <taxon>Pseudonocardiaceae</taxon>
        <taxon>Actinomycetospora</taxon>
    </lineage>
</organism>
<sequence length="214" mass="24189">MGRRRRDGQRRAAKVEARRLRRTRPPHTRATRGVEPRVTAPLLSDCELIEQFPHAFDDAWDDELDLWDEEDEEDVEDEEDDAALDELRDRIREIVVATVEQRDPGIARAAVGWRERVLVDVFVGAWLSKARRRFRERASPSQAVAWVAANLGETGPAVDDAARLLGPEAPVALREHFLRVPDDVSVARIWLLAAVIAPSTDDAVVDLLLADDHR</sequence>